<protein>
    <submittedName>
        <fullName evidence="1">Uncharacterized protein</fullName>
    </submittedName>
</protein>
<comment type="caution">
    <text evidence="1">The sequence shown here is derived from an EMBL/GenBank/DDBJ whole genome shotgun (WGS) entry which is preliminary data.</text>
</comment>
<dbReference type="AlphaFoldDB" id="A0A3M7S827"/>
<name>A0A3M7S827_BRAPC</name>
<evidence type="ECO:0000313" key="2">
    <source>
        <dbReference type="Proteomes" id="UP000276133"/>
    </source>
</evidence>
<evidence type="ECO:0000313" key="1">
    <source>
        <dbReference type="EMBL" id="RNA31931.1"/>
    </source>
</evidence>
<reference evidence="1 2" key="1">
    <citation type="journal article" date="2018" name="Sci. Rep.">
        <title>Genomic signatures of local adaptation to the degree of environmental predictability in rotifers.</title>
        <authorList>
            <person name="Franch-Gras L."/>
            <person name="Hahn C."/>
            <person name="Garcia-Roger E.M."/>
            <person name="Carmona M.J."/>
            <person name="Serra M."/>
            <person name="Gomez A."/>
        </authorList>
    </citation>
    <scope>NUCLEOTIDE SEQUENCE [LARGE SCALE GENOMIC DNA]</scope>
    <source>
        <strain evidence="1">HYR1</strain>
    </source>
</reference>
<accession>A0A3M7S827</accession>
<keyword evidence="2" id="KW-1185">Reference proteome</keyword>
<organism evidence="1 2">
    <name type="scientific">Brachionus plicatilis</name>
    <name type="common">Marine rotifer</name>
    <name type="synonym">Brachionus muelleri</name>
    <dbReference type="NCBI Taxonomy" id="10195"/>
    <lineage>
        <taxon>Eukaryota</taxon>
        <taxon>Metazoa</taxon>
        <taxon>Spiralia</taxon>
        <taxon>Gnathifera</taxon>
        <taxon>Rotifera</taxon>
        <taxon>Eurotatoria</taxon>
        <taxon>Monogononta</taxon>
        <taxon>Pseudotrocha</taxon>
        <taxon>Ploima</taxon>
        <taxon>Brachionidae</taxon>
        <taxon>Brachionus</taxon>
    </lineage>
</organism>
<proteinExistence type="predicted"/>
<sequence>MTLFIYKHESLLTSDALWKQLNNELLRKKLLIPIFLSLSLIPFINTSHILNQNPSFNLMRQINC</sequence>
<dbReference type="Proteomes" id="UP000276133">
    <property type="component" value="Unassembled WGS sequence"/>
</dbReference>
<dbReference type="EMBL" id="REGN01001879">
    <property type="protein sequence ID" value="RNA31931.1"/>
    <property type="molecule type" value="Genomic_DNA"/>
</dbReference>
<gene>
    <name evidence="1" type="ORF">BpHYR1_026439</name>
</gene>